<keyword evidence="2" id="KW-0732">Signal</keyword>
<evidence type="ECO:0000256" key="2">
    <source>
        <dbReference type="ARBA" id="ARBA00022729"/>
    </source>
</evidence>
<keyword evidence="3" id="KW-0813">Transport</keyword>
<evidence type="ECO:0000256" key="3">
    <source>
        <dbReference type="ARBA" id="ARBA00022970"/>
    </source>
</evidence>
<dbReference type="Gene3D" id="3.40.50.2300">
    <property type="match status" value="2"/>
</dbReference>
<dbReference type="InterPro" id="IPR051010">
    <property type="entry name" value="BCAA_transport"/>
</dbReference>
<evidence type="ECO:0000256" key="1">
    <source>
        <dbReference type="ARBA" id="ARBA00010062"/>
    </source>
</evidence>
<dbReference type="InterPro" id="IPR028082">
    <property type="entry name" value="Peripla_BP_I"/>
</dbReference>
<sequence length="419" mass="45886">MPTSNQRSAFRENRMHRLSSGGILPILALATTLAATPALAQESIKIGVPMELSGRFVAYGASGKRGVEFATEVYGGKVAGKKIELLVRDIQSESQATISVFNELVSKEKVNYIIGPIGSPTVAAAIPAWRQGKPIWLVPGSSSTKLEEEVGGDPEFFHTFPYAYNYHESIAAALKNQLPAGQKVAMIYTDDNYGRTHQPYAKKYLTDAGFEVVLEEIVRTNAADMNPLLTKIARVKPDVLLGLVQTTDAVTLAKQIYTRKLPVPYLIGTAATQLDEWQKAVGTAQEGWVGVTTYLPGLNRPGNQEFPKLFPPSSEWEAMFVKKYGQEPDFEDAGCYVSAMLLFLAIERAGGDDKEKVAAELRKMDIPNTLLGRAKFVSTPSGTKQQAFTDMVVFQRENGKNVMLFPPGPETKKIKAVTY</sequence>
<dbReference type="Proteomes" id="UP000269692">
    <property type="component" value="Unassembled WGS sequence"/>
</dbReference>
<dbReference type="GO" id="GO:0006865">
    <property type="term" value="P:amino acid transport"/>
    <property type="evidence" value="ECO:0007669"/>
    <property type="project" value="UniProtKB-KW"/>
</dbReference>
<accession>A0A3L6ZZL0</accession>
<evidence type="ECO:0000313" key="6">
    <source>
        <dbReference type="Proteomes" id="UP000269692"/>
    </source>
</evidence>
<evidence type="ECO:0000259" key="4">
    <source>
        <dbReference type="Pfam" id="PF13458"/>
    </source>
</evidence>
<dbReference type="PANTHER" id="PTHR30483:SF6">
    <property type="entry name" value="PERIPLASMIC BINDING PROTEIN OF ABC TRANSPORTER FOR NATURAL AMINO ACIDS"/>
    <property type="match status" value="1"/>
</dbReference>
<organism evidence="5 6">
    <name type="scientific">Xanthobacter tagetidis</name>
    <dbReference type="NCBI Taxonomy" id="60216"/>
    <lineage>
        <taxon>Bacteria</taxon>
        <taxon>Pseudomonadati</taxon>
        <taxon>Pseudomonadota</taxon>
        <taxon>Alphaproteobacteria</taxon>
        <taxon>Hyphomicrobiales</taxon>
        <taxon>Xanthobacteraceae</taxon>
        <taxon>Xanthobacter</taxon>
    </lineage>
</organism>
<dbReference type="OrthoDB" id="9783240at2"/>
<name>A0A3L6ZZL0_9HYPH</name>
<dbReference type="SUPFAM" id="SSF53822">
    <property type="entry name" value="Periplasmic binding protein-like I"/>
    <property type="match status" value="1"/>
</dbReference>
<feature type="domain" description="Leucine-binding protein" evidence="4">
    <location>
        <begin position="43"/>
        <end position="397"/>
    </location>
</feature>
<evidence type="ECO:0000313" key="5">
    <source>
        <dbReference type="EMBL" id="RLP73244.1"/>
    </source>
</evidence>
<protein>
    <recommendedName>
        <fullName evidence="4">Leucine-binding protein domain-containing protein</fullName>
    </recommendedName>
</protein>
<dbReference type="PANTHER" id="PTHR30483">
    <property type="entry name" value="LEUCINE-SPECIFIC-BINDING PROTEIN"/>
    <property type="match status" value="1"/>
</dbReference>
<dbReference type="EMBL" id="RCTF01000023">
    <property type="protein sequence ID" value="RLP73244.1"/>
    <property type="molecule type" value="Genomic_DNA"/>
</dbReference>
<dbReference type="InterPro" id="IPR028081">
    <property type="entry name" value="Leu-bd"/>
</dbReference>
<proteinExistence type="inferred from homology"/>
<reference evidence="5 6" key="1">
    <citation type="submission" date="2018-10" db="EMBL/GenBank/DDBJ databases">
        <title>Xanthobacter tagetidis genome sequencing and assembly.</title>
        <authorList>
            <person name="Maclea K.S."/>
            <person name="Goen A.E."/>
            <person name="Fatima S.A."/>
        </authorList>
    </citation>
    <scope>NUCLEOTIDE SEQUENCE [LARGE SCALE GENOMIC DNA]</scope>
    <source>
        <strain evidence="5 6">ATCC 700314</strain>
    </source>
</reference>
<dbReference type="Pfam" id="PF13458">
    <property type="entry name" value="Peripla_BP_6"/>
    <property type="match status" value="1"/>
</dbReference>
<gene>
    <name evidence="5" type="ORF">D9R14_20595</name>
</gene>
<keyword evidence="6" id="KW-1185">Reference proteome</keyword>
<dbReference type="AlphaFoldDB" id="A0A3L6ZZL0"/>
<comment type="similarity">
    <text evidence="1">Belongs to the leucine-binding protein family.</text>
</comment>
<comment type="caution">
    <text evidence="5">The sequence shown here is derived from an EMBL/GenBank/DDBJ whole genome shotgun (WGS) entry which is preliminary data.</text>
</comment>
<keyword evidence="3" id="KW-0029">Amino-acid transport</keyword>